<evidence type="ECO:0000256" key="4">
    <source>
        <dbReference type="ARBA" id="ARBA00022452"/>
    </source>
</evidence>
<evidence type="ECO:0000256" key="11">
    <source>
        <dbReference type="ARBA" id="ARBA00023136"/>
    </source>
</evidence>
<name>B7J9E4_ACIF2</name>
<keyword evidence="18" id="KW-1185">Reference proteome</keyword>
<feature type="domain" description="SLBB" evidence="16">
    <location>
        <begin position="258"/>
        <end position="340"/>
    </location>
</feature>
<keyword evidence="3" id="KW-0813">Transport</keyword>
<keyword evidence="5" id="KW-0762">Sugar transport</keyword>
<proteinExistence type="inferred from homology"/>
<dbReference type="GeneID" id="65280580"/>
<dbReference type="GO" id="GO:0015159">
    <property type="term" value="F:polysaccharide transmembrane transporter activity"/>
    <property type="evidence" value="ECO:0007669"/>
    <property type="project" value="InterPro"/>
</dbReference>
<keyword evidence="11" id="KW-0472">Membrane</keyword>
<accession>B7J9E4</accession>
<evidence type="ECO:0000256" key="5">
    <source>
        <dbReference type="ARBA" id="ARBA00022597"/>
    </source>
</evidence>
<dbReference type="HOGENOM" id="CLU_038343_4_2_6"/>
<reference evidence="17 18" key="1">
    <citation type="journal article" date="2008" name="BMC Genomics">
        <title>Acidithiobacillus ferrooxidans metabolism: from genome sequence to industrial applications.</title>
        <authorList>
            <person name="Valdes J."/>
            <person name="Pedroso I."/>
            <person name="Quatrini R."/>
            <person name="Dodson R.J."/>
            <person name="Tettelin H."/>
            <person name="Blake R.II."/>
            <person name="Eisen J.A."/>
            <person name="Holmes D.S."/>
        </authorList>
    </citation>
    <scope>NUCLEOTIDE SEQUENCE [LARGE SCALE GENOMIC DNA]</scope>
    <source>
        <strain evidence="18">ATCC 23270 / DSM 14882 / CIP 104768 / NCIMB 8455</strain>
    </source>
</reference>
<keyword evidence="7" id="KW-0732">Signal</keyword>
<comment type="subcellular location">
    <subcellularLocation>
        <location evidence="1">Cell outer membrane</location>
        <topology evidence="1">Multi-pass membrane protein</topology>
    </subcellularLocation>
</comment>
<evidence type="ECO:0000256" key="8">
    <source>
        <dbReference type="ARBA" id="ARBA00023047"/>
    </source>
</evidence>
<dbReference type="GO" id="GO:0009279">
    <property type="term" value="C:cell outer membrane"/>
    <property type="evidence" value="ECO:0007669"/>
    <property type="project" value="UniProtKB-SubCell"/>
</dbReference>
<keyword evidence="10" id="KW-0626">Porin</keyword>
<dbReference type="InterPro" id="IPR049712">
    <property type="entry name" value="Poly_export"/>
</dbReference>
<keyword evidence="6" id="KW-0812">Transmembrane</keyword>
<evidence type="ECO:0000256" key="1">
    <source>
        <dbReference type="ARBA" id="ARBA00004571"/>
    </source>
</evidence>
<comment type="similarity">
    <text evidence="2">Belongs to the BexD/CtrA/VexA family.</text>
</comment>
<dbReference type="AlphaFoldDB" id="B7J9E4"/>
<evidence type="ECO:0000256" key="10">
    <source>
        <dbReference type="ARBA" id="ARBA00023114"/>
    </source>
</evidence>
<dbReference type="PANTHER" id="PTHR33619:SF3">
    <property type="entry name" value="POLYSACCHARIDE EXPORT PROTEIN GFCE-RELATED"/>
    <property type="match status" value="1"/>
</dbReference>
<organism evidence="17 18">
    <name type="scientific">Acidithiobacillus ferrooxidans (strain ATCC 23270 / DSM 14882 / CIP 104768 / NCIMB 8455)</name>
    <name type="common">Ferrobacillus ferrooxidans (strain ATCC 23270)</name>
    <dbReference type="NCBI Taxonomy" id="243159"/>
    <lineage>
        <taxon>Bacteria</taxon>
        <taxon>Pseudomonadati</taxon>
        <taxon>Pseudomonadota</taxon>
        <taxon>Acidithiobacillia</taxon>
        <taxon>Acidithiobacillales</taxon>
        <taxon>Acidithiobacillaceae</taxon>
        <taxon>Acidithiobacillus</taxon>
    </lineage>
</organism>
<evidence type="ECO:0000256" key="6">
    <source>
        <dbReference type="ARBA" id="ARBA00022692"/>
    </source>
</evidence>
<dbReference type="Pfam" id="PF22461">
    <property type="entry name" value="SLBB_2"/>
    <property type="match status" value="2"/>
</dbReference>
<evidence type="ECO:0000256" key="14">
    <source>
        <dbReference type="ARBA" id="ARBA00023288"/>
    </source>
</evidence>
<dbReference type="InterPro" id="IPR054765">
    <property type="entry name" value="SLBB_dom"/>
</dbReference>
<dbReference type="InterPro" id="IPR003715">
    <property type="entry name" value="Poly_export_N"/>
</dbReference>
<dbReference type="GO" id="GO:0046930">
    <property type="term" value="C:pore complex"/>
    <property type="evidence" value="ECO:0007669"/>
    <property type="project" value="UniProtKB-KW"/>
</dbReference>
<dbReference type="KEGG" id="afr:AFE_1339"/>
<dbReference type="GO" id="GO:0006811">
    <property type="term" value="P:monoatomic ion transport"/>
    <property type="evidence" value="ECO:0007669"/>
    <property type="project" value="UniProtKB-KW"/>
</dbReference>
<keyword evidence="8" id="KW-0625">Polysaccharide transport</keyword>
<dbReference type="PaxDb" id="243159-AFE_1339"/>
<dbReference type="Gene3D" id="3.10.560.10">
    <property type="entry name" value="Outer membrane lipoprotein wza domain like"/>
    <property type="match status" value="2"/>
</dbReference>
<evidence type="ECO:0000313" key="17">
    <source>
        <dbReference type="EMBL" id="ACK80941.1"/>
    </source>
</evidence>
<evidence type="ECO:0000256" key="3">
    <source>
        <dbReference type="ARBA" id="ARBA00022448"/>
    </source>
</evidence>
<dbReference type="eggNOG" id="COG1596">
    <property type="taxonomic scope" value="Bacteria"/>
</dbReference>
<evidence type="ECO:0000256" key="13">
    <source>
        <dbReference type="ARBA" id="ARBA00023237"/>
    </source>
</evidence>
<dbReference type="GO" id="GO:0015288">
    <property type="term" value="F:porin activity"/>
    <property type="evidence" value="ECO:0007669"/>
    <property type="project" value="UniProtKB-KW"/>
</dbReference>
<feature type="domain" description="Polysaccharide export protein N-terminal" evidence="15">
    <location>
        <begin position="86"/>
        <end position="167"/>
    </location>
</feature>
<keyword evidence="12" id="KW-0564">Palmitate</keyword>
<evidence type="ECO:0000313" key="18">
    <source>
        <dbReference type="Proteomes" id="UP000001362"/>
    </source>
</evidence>
<dbReference type="Proteomes" id="UP000001362">
    <property type="component" value="Chromosome"/>
</dbReference>
<dbReference type="PANTHER" id="PTHR33619">
    <property type="entry name" value="POLYSACCHARIDE EXPORT PROTEIN GFCE-RELATED"/>
    <property type="match status" value="1"/>
</dbReference>
<sequence>MKLFDRNRIKSALWQAFQGGGFYRKAVALGLMSIALSGCAIMTEGPKQAYPQQVQQPQTLPSAVLSHHEDHLSHATMERLLHQSITYHLGAGDVVSVSVYLHPDLSIPSPMTSTTGLAGAIVTNDGNIQLPLLGVVHVAGMTTTQLQTRLTRLYAQYVIDPKVNVQLQVAHSIRYYLLGEFIKPGLVYSDRPLNVLEAMALGGSVNLADADLRGAYVVQDGRKLPVNFHKLILAGDLQQNIPLKTGDTVLIPSITTMRAYVFGAVNKAGPVPFVNGRLSLLQALSDAGMNTTNLTTARLSEIRIIRSEGATGQFYVVDARRILEGKAAPFYLKSGDIVYVPQTTVSSWNQAILLLLPSLQAINQLLNPFVSIKFLSQ</sequence>
<keyword evidence="4" id="KW-1134">Transmembrane beta strand</keyword>
<evidence type="ECO:0000256" key="2">
    <source>
        <dbReference type="ARBA" id="ARBA00009450"/>
    </source>
</evidence>
<keyword evidence="9" id="KW-0406">Ion transport</keyword>
<keyword evidence="13" id="KW-0998">Cell outer membrane</keyword>
<evidence type="ECO:0000256" key="7">
    <source>
        <dbReference type="ARBA" id="ARBA00022729"/>
    </source>
</evidence>
<protein>
    <submittedName>
        <fullName evidence="17">Polysaccharide biosynthesis/export domain protein</fullName>
    </submittedName>
</protein>
<feature type="domain" description="SLBB" evidence="16">
    <location>
        <begin position="174"/>
        <end position="250"/>
    </location>
</feature>
<dbReference type="RefSeq" id="WP_012607010.1">
    <property type="nucleotide sequence ID" value="NC_011761.1"/>
</dbReference>
<dbReference type="EMBL" id="CP001219">
    <property type="protein sequence ID" value="ACK80941.1"/>
    <property type="molecule type" value="Genomic_DNA"/>
</dbReference>
<dbReference type="STRING" id="243159.AFE_1339"/>
<dbReference type="Gene3D" id="3.30.1950.10">
    <property type="entry name" value="wza like domain"/>
    <property type="match status" value="1"/>
</dbReference>
<keyword evidence="14" id="KW-0449">Lipoprotein</keyword>
<evidence type="ECO:0000256" key="9">
    <source>
        <dbReference type="ARBA" id="ARBA00023065"/>
    </source>
</evidence>
<evidence type="ECO:0000256" key="12">
    <source>
        <dbReference type="ARBA" id="ARBA00023139"/>
    </source>
</evidence>
<evidence type="ECO:0000259" key="15">
    <source>
        <dbReference type="Pfam" id="PF02563"/>
    </source>
</evidence>
<evidence type="ECO:0000259" key="16">
    <source>
        <dbReference type="Pfam" id="PF22461"/>
    </source>
</evidence>
<gene>
    <name evidence="17" type="ordered locus">AFE_1339</name>
</gene>
<dbReference type="Pfam" id="PF02563">
    <property type="entry name" value="Poly_export"/>
    <property type="match status" value="1"/>
</dbReference>